<dbReference type="SUPFAM" id="SSF51679">
    <property type="entry name" value="Bacterial luciferase-like"/>
    <property type="match status" value="1"/>
</dbReference>
<dbReference type="RefSeq" id="WP_156231217.1">
    <property type="nucleotide sequence ID" value="NZ_CP046455.1"/>
</dbReference>
<proteinExistence type="predicted"/>
<dbReference type="InterPro" id="IPR022290">
    <property type="entry name" value="LLM_Atu2307-like"/>
</dbReference>
<dbReference type="InterPro" id="IPR011251">
    <property type="entry name" value="Luciferase-like_dom"/>
</dbReference>
<dbReference type="Gene3D" id="3.20.20.30">
    <property type="entry name" value="Luciferase-like domain"/>
    <property type="match status" value="1"/>
</dbReference>
<dbReference type="GO" id="GO:0005829">
    <property type="term" value="C:cytosol"/>
    <property type="evidence" value="ECO:0007669"/>
    <property type="project" value="TreeGrafter"/>
</dbReference>
<evidence type="ECO:0000256" key="2">
    <source>
        <dbReference type="ARBA" id="ARBA00023033"/>
    </source>
</evidence>
<keyword evidence="1 4" id="KW-0560">Oxidoreductase</keyword>
<dbReference type="Proteomes" id="UP000424462">
    <property type="component" value="Chromosome"/>
</dbReference>
<name>A0A6B8VXG8_9CORY</name>
<dbReference type="GO" id="GO:0047646">
    <property type="term" value="F:alkanal monooxygenase (FMN-linked) activity"/>
    <property type="evidence" value="ECO:0007669"/>
    <property type="project" value="UniProtKB-EC"/>
</dbReference>
<evidence type="ECO:0000313" key="4">
    <source>
        <dbReference type="EMBL" id="QGU07769.1"/>
    </source>
</evidence>
<reference evidence="4 5" key="1">
    <citation type="submission" date="2019-11" db="EMBL/GenBank/DDBJ databases">
        <title>Complete genome sequence of Corynebacterium kalinowskii 1959, a novel Corynebacterium species isolated from soil of a small paddock in Vilsendorf, Germany.</title>
        <authorList>
            <person name="Schaffert L."/>
            <person name="Ruwe M."/>
            <person name="Milse J."/>
            <person name="Hanuschka K."/>
            <person name="Ortseifen V."/>
            <person name="Droste J."/>
            <person name="Brandt D."/>
            <person name="Schlueter L."/>
            <person name="Kutter Y."/>
            <person name="Vinke S."/>
            <person name="Viehoefer P."/>
            <person name="Jacob L."/>
            <person name="Luebke N.-C."/>
            <person name="Schulte-Berndt E."/>
            <person name="Hain C."/>
            <person name="Linder M."/>
            <person name="Schmidt P."/>
            <person name="Wollenschlaeger L."/>
            <person name="Luttermann T."/>
            <person name="Thieme E."/>
            <person name="Hassa J."/>
            <person name="Haak M."/>
            <person name="Wittchen M."/>
            <person name="Mentz A."/>
            <person name="Persicke M."/>
            <person name="Busche T."/>
            <person name="Ruckert C."/>
        </authorList>
    </citation>
    <scope>NUCLEOTIDE SEQUENCE [LARGE SCALE GENOMIC DNA]</scope>
    <source>
        <strain evidence="4 5">2039</strain>
    </source>
</reference>
<dbReference type="InterPro" id="IPR050766">
    <property type="entry name" value="Bact_Lucif_Oxidored"/>
</dbReference>
<evidence type="ECO:0000259" key="3">
    <source>
        <dbReference type="Pfam" id="PF00296"/>
    </source>
</evidence>
<keyword evidence="5" id="KW-1185">Reference proteome</keyword>
<accession>A0A6B8VXG8</accession>
<evidence type="ECO:0000256" key="1">
    <source>
        <dbReference type="ARBA" id="ARBA00023002"/>
    </source>
</evidence>
<sequence length="349" mass="38789">MSTTPIQFGLDTFGDVTWDAEGTPLPHDQVVRNVVEEGVLADRVGVDVFGVGEHHRDDYAVSAPDIVLTAIAARTKKIILTTSVTVLSSDDPVRVFERFSTIDAISSGRAEMILGRGSFIESFPLFGFDLDKYEVLYEEKLDLMRKILDADQAGTGVTWEGTTRSSLENQKLYPPTADGLRPWVAVGGSPESVVRAARQKMPLMLAVIGGQVRRFRPFVDLYKRANNELGNPQLPVGIHSPGLIADTDAEAQERLYYQWMAMQRRIGAERGWPEPTKGRFLQEINSGSLYVGSPDTVAAKMVDAIEALELDRFTLKYSNGPVQHEHAMDTIRLYGEEVIPRVRRILGQR</sequence>
<dbReference type="PANTHER" id="PTHR30137">
    <property type="entry name" value="LUCIFERASE-LIKE MONOOXYGENASE"/>
    <property type="match status" value="1"/>
</dbReference>
<gene>
    <name evidence="4" type="primary">luxA1</name>
    <name evidence="4" type="ORF">COCCU_09225</name>
</gene>
<keyword evidence="2 4" id="KW-0503">Monooxygenase</keyword>
<dbReference type="EMBL" id="CP046455">
    <property type="protein sequence ID" value="QGU07769.1"/>
    <property type="molecule type" value="Genomic_DNA"/>
</dbReference>
<dbReference type="EC" id="1.14.14.3" evidence="4"/>
<dbReference type="AlphaFoldDB" id="A0A6B8VXG8"/>
<dbReference type="InterPro" id="IPR036661">
    <property type="entry name" value="Luciferase-like_sf"/>
</dbReference>
<dbReference type="KEGG" id="cok:COCCU_09225"/>
<dbReference type="PANTHER" id="PTHR30137:SF8">
    <property type="entry name" value="BLR5498 PROTEIN"/>
    <property type="match status" value="1"/>
</dbReference>
<feature type="domain" description="Luciferase-like" evidence="3">
    <location>
        <begin position="26"/>
        <end position="306"/>
    </location>
</feature>
<protein>
    <submittedName>
        <fullName evidence="4">Alkanal monooxygenase alpha chain</fullName>
        <ecNumber evidence="4">1.14.14.3</ecNumber>
    </submittedName>
</protein>
<dbReference type="NCBIfam" id="TIGR03858">
    <property type="entry name" value="LLM_2I7G"/>
    <property type="match status" value="1"/>
</dbReference>
<evidence type="ECO:0000313" key="5">
    <source>
        <dbReference type="Proteomes" id="UP000424462"/>
    </source>
</evidence>
<dbReference type="Pfam" id="PF00296">
    <property type="entry name" value="Bac_luciferase"/>
    <property type="match status" value="1"/>
</dbReference>
<organism evidence="4 5">
    <name type="scientific">Corynebacterium occultum</name>
    <dbReference type="NCBI Taxonomy" id="2675219"/>
    <lineage>
        <taxon>Bacteria</taxon>
        <taxon>Bacillati</taxon>
        <taxon>Actinomycetota</taxon>
        <taxon>Actinomycetes</taxon>
        <taxon>Mycobacteriales</taxon>
        <taxon>Corynebacteriaceae</taxon>
        <taxon>Corynebacterium</taxon>
    </lineage>
</organism>